<dbReference type="RefSeq" id="WP_167660982.1">
    <property type="nucleotide sequence ID" value="NZ_BMCQ01000001.1"/>
</dbReference>
<dbReference type="SMART" id="SM00257">
    <property type="entry name" value="LysM"/>
    <property type="match status" value="1"/>
</dbReference>
<feature type="domain" description="BON" evidence="1">
    <location>
        <begin position="19"/>
        <end position="87"/>
    </location>
</feature>
<dbReference type="Pfam" id="PF01476">
    <property type="entry name" value="LysM"/>
    <property type="match status" value="1"/>
</dbReference>
<gene>
    <name evidence="3" type="primary">lysM</name>
    <name evidence="4" type="ORF">GGR41_001086</name>
    <name evidence="3" type="ORF">K8U84_03400</name>
</gene>
<reference evidence="3" key="3">
    <citation type="submission" date="2021-09" db="EMBL/GenBank/DDBJ databases">
        <authorList>
            <person name="Gilroy R."/>
        </authorList>
    </citation>
    <scope>NUCLEOTIDE SEQUENCE</scope>
    <source>
        <strain evidence="3">CHK175-13533</strain>
    </source>
</reference>
<dbReference type="PANTHER" id="PTHR34700">
    <property type="entry name" value="POTASSIUM BINDING PROTEIN KBP"/>
    <property type="match status" value="1"/>
</dbReference>
<dbReference type="Proteomes" id="UP000700248">
    <property type="component" value="Unassembled WGS sequence"/>
</dbReference>
<keyword evidence="6" id="KW-1185">Reference proteome</keyword>
<organism evidence="3 5">
    <name type="scientific">Paenalcaligenes hominis</name>
    <dbReference type="NCBI Taxonomy" id="643674"/>
    <lineage>
        <taxon>Bacteria</taxon>
        <taxon>Pseudomonadati</taxon>
        <taxon>Pseudomonadota</taxon>
        <taxon>Betaproteobacteria</taxon>
        <taxon>Burkholderiales</taxon>
        <taxon>Alcaligenaceae</taxon>
        <taxon>Paenalcaligenes</taxon>
    </lineage>
</organism>
<name>A0A9D2VFG5_9BURK</name>
<dbReference type="InterPro" id="IPR007055">
    <property type="entry name" value="BON_dom"/>
</dbReference>
<protein>
    <submittedName>
        <fullName evidence="4">Nucleoid-associated protein YgaU</fullName>
    </submittedName>
    <submittedName>
        <fullName evidence="3">Peptidoglycan-binding protein LysM</fullName>
    </submittedName>
</protein>
<dbReference type="AlphaFoldDB" id="A0A9D2VFG5"/>
<dbReference type="PANTHER" id="PTHR34700:SF8">
    <property type="entry name" value="POTASSIUM BINDING PROTEIN KBP"/>
    <property type="match status" value="1"/>
</dbReference>
<evidence type="ECO:0000259" key="1">
    <source>
        <dbReference type="PROSITE" id="PS50914"/>
    </source>
</evidence>
<dbReference type="Gene3D" id="3.30.1340.30">
    <property type="match status" value="1"/>
</dbReference>
<dbReference type="InterPro" id="IPR018392">
    <property type="entry name" value="LysM"/>
</dbReference>
<comment type="caution">
    <text evidence="3">The sequence shown here is derived from an EMBL/GenBank/DDBJ whole genome shotgun (WGS) entry which is preliminary data.</text>
</comment>
<dbReference type="Pfam" id="PF04972">
    <property type="entry name" value="BON"/>
    <property type="match status" value="1"/>
</dbReference>
<dbReference type="EMBL" id="DYTQ01000044">
    <property type="protein sequence ID" value="HJH23579.1"/>
    <property type="molecule type" value="Genomic_DNA"/>
</dbReference>
<dbReference type="Proteomes" id="UP000783934">
    <property type="component" value="Unassembled WGS sequence"/>
</dbReference>
<evidence type="ECO:0000313" key="4">
    <source>
        <dbReference type="EMBL" id="NJB64857.1"/>
    </source>
</evidence>
<feature type="domain" description="LysM" evidence="2">
    <location>
        <begin position="93"/>
        <end position="144"/>
    </location>
</feature>
<proteinExistence type="predicted"/>
<evidence type="ECO:0000313" key="6">
    <source>
        <dbReference type="Proteomes" id="UP000783934"/>
    </source>
</evidence>
<dbReference type="SUPFAM" id="SSF54106">
    <property type="entry name" value="LysM domain"/>
    <property type="match status" value="1"/>
</dbReference>
<evidence type="ECO:0000259" key="2">
    <source>
        <dbReference type="PROSITE" id="PS51782"/>
    </source>
</evidence>
<dbReference type="NCBIfam" id="NF008399">
    <property type="entry name" value="PRK11198.1"/>
    <property type="match status" value="1"/>
</dbReference>
<dbReference type="PROSITE" id="PS51782">
    <property type="entry name" value="LYSM"/>
    <property type="match status" value="1"/>
</dbReference>
<sequence>MSVLSFLKNVGSKILGSTDTSPATSDELKKELAKHNLDAEGINVNVDGDKVTVSGNADTTELAEKIALALGNTMGVAEVNNQLQVAKPAPEARMYTVKSGDTLWKIAEEMYGKGKGDQYQVIFQANTPMLSHPDKIYPGQVLRIPELNA</sequence>
<evidence type="ECO:0000313" key="3">
    <source>
        <dbReference type="EMBL" id="HJH23579.1"/>
    </source>
</evidence>
<dbReference type="Gene3D" id="3.10.350.10">
    <property type="entry name" value="LysM domain"/>
    <property type="match status" value="1"/>
</dbReference>
<dbReference type="PROSITE" id="PS50914">
    <property type="entry name" value="BON"/>
    <property type="match status" value="1"/>
</dbReference>
<dbReference type="InterPro" id="IPR052196">
    <property type="entry name" value="Bact_Kbp"/>
</dbReference>
<reference evidence="3" key="2">
    <citation type="journal article" date="2021" name="PeerJ">
        <title>Extensive microbial diversity within the chicken gut microbiome revealed by metagenomics and culture.</title>
        <authorList>
            <person name="Gilroy R."/>
            <person name="Ravi A."/>
            <person name="Getino M."/>
            <person name="Pursley I."/>
            <person name="Horton D.L."/>
            <person name="Alikhan N.F."/>
            <person name="Baker D."/>
            <person name="Gharbi K."/>
            <person name="Hall N."/>
            <person name="Watson M."/>
            <person name="Adriaenssens E.M."/>
            <person name="Foster-Nyarko E."/>
            <person name="Jarju S."/>
            <person name="Secka A."/>
            <person name="Antonio M."/>
            <person name="Oren A."/>
            <person name="Chaudhuri R.R."/>
            <person name="La Ragione R."/>
            <person name="Hildebrand F."/>
            <person name="Pallen M.J."/>
        </authorList>
    </citation>
    <scope>NUCLEOTIDE SEQUENCE</scope>
    <source>
        <strain evidence="3">CHK175-13533</strain>
    </source>
</reference>
<reference evidence="4 6" key="1">
    <citation type="submission" date="2020-03" db="EMBL/GenBank/DDBJ databases">
        <title>Genomic Encyclopedia of Type Strains, Phase IV (KMG-IV): sequencing the most valuable type-strain genomes for metagenomic binning, comparative biology and taxonomic classification.</title>
        <authorList>
            <person name="Goeker M."/>
        </authorList>
    </citation>
    <scope>NUCLEOTIDE SEQUENCE [LARGE SCALE GENOMIC DNA]</scope>
    <source>
        <strain evidence="4 6">DSM 26613</strain>
    </source>
</reference>
<dbReference type="InterPro" id="IPR036779">
    <property type="entry name" value="LysM_dom_sf"/>
</dbReference>
<dbReference type="EMBL" id="JAATIZ010000002">
    <property type="protein sequence ID" value="NJB64857.1"/>
    <property type="molecule type" value="Genomic_DNA"/>
</dbReference>
<accession>A0A9D2VFG5</accession>
<evidence type="ECO:0000313" key="5">
    <source>
        <dbReference type="Proteomes" id="UP000700248"/>
    </source>
</evidence>
<dbReference type="CDD" id="cd00118">
    <property type="entry name" value="LysM"/>
    <property type="match status" value="1"/>
</dbReference>